<dbReference type="Proteomes" id="UP000014975">
    <property type="component" value="Unassembled WGS sequence"/>
</dbReference>
<dbReference type="InterPro" id="IPR011006">
    <property type="entry name" value="CheY-like_superfamily"/>
</dbReference>
<evidence type="ECO:0000313" key="4">
    <source>
        <dbReference type="EMBL" id="EPR36289.1"/>
    </source>
</evidence>
<dbReference type="SUPFAM" id="SSF52172">
    <property type="entry name" value="CheY-like"/>
    <property type="match status" value="1"/>
</dbReference>
<protein>
    <submittedName>
        <fullName evidence="4">Response regulator receiver protein</fullName>
    </submittedName>
</protein>
<feature type="repeat" description="TPR" evidence="3">
    <location>
        <begin position="400"/>
        <end position="433"/>
    </location>
</feature>
<dbReference type="PROSITE" id="PS50005">
    <property type="entry name" value="TPR"/>
    <property type="match status" value="3"/>
</dbReference>
<proteinExistence type="predicted"/>
<comment type="caution">
    <text evidence="4">The sequence shown here is derived from an EMBL/GenBank/DDBJ whole genome shotgun (WGS) entry which is preliminary data.</text>
</comment>
<evidence type="ECO:0000256" key="2">
    <source>
        <dbReference type="ARBA" id="ARBA00022803"/>
    </source>
</evidence>
<dbReference type="EMBL" id="ATHI01000001">
    <property type="protein sequence ID" value="EPR36289.1"/>
    <property type="molecule type" value="Genomic_DNA"/>
</dbReference>
<dbReference type="PATRIC" id="fig|1121439.3.peg.200"/>
<feature type="repeat" description="TPR" evidence="3">
    <location>
        <begin position="362"/>
        <end position="395"/>
    </location>
</feature>
<dbReference type="eggNOG" id="COG2197">
    <property type="taxonomic scope" value="Bacteria"/>
</dbReference>
<dbReference type="STRING" id="1121439.dsat_1817"/>
<accession>S7UQG9</accession>
<dbReference type="PANTHER" id="PTHR45586:SF1">
    <property type="entry name" value="LIPOPOLYSACCHARIDE ASSEMBLY PROTEIN B"/>
    <property type="match status" value="1"/>
</dbReference>
<dbReference type="Pfam" id="PF14559">
    <property type="entry name" value="TPR_19"/>
    <property type="match status" value="1"/>
</dbReference>
<dbReference type="InterPro" id="IPR019734">
    <property type="entry name" value="TPR_rpt"/>
</dbReference>
<gene>
    <name evidence="4" type="ORF">dsat_1817</name>
</gene>
<dbReference type="AlphaFoldDB" id="S7UQG9"/>
<dbReference type="PROSITE" id="PS50293">
    <property type="entry name" value="TPR_REGION"/>
    <property type="match status" value="1"/>
</dbReference>
<organism evidence="4 5">
    <name type="scientific">Alkalidesulfovibrio alkalitolerans DSM 16529</name>
    <dbReference type="NCBI Taxonomy" id="1121439"/>
    <lineage>
        <taxon>Bacteria</taxon>
        <taxon>Pseudomonadati</taxon>
        <taxon>Thermodesulfobacteriota</taxon>
        <taxon>Desulfovibrionia</taxon>
        <taxon>Desulfovibrionales</taxon>
        <taxon>Desulfovibrionaceae</taxon>
        <taxon>Alkalidesulfovibrio</taxon>
    </lineage>
</organism>
<feature type="repeat" description="TPR" evidence="3">
    <location>
        <begin position="328"/>
        <end position="361"/>
    </location>
</feature>
<evidence type="ECO:0000256" key="3">
    <source>
        <dbReference type="PROSITE-ProRule" id="PRU00339"/>
    </source>
</evidence>
<dbReference type="RefSeq" id="WP_020885703.1">
    <property type="nucleotide sequence ID" value="NZ_ATHI01000001.1"/>
</dbReference>
<reference evidence="4 5" key="1">
    <citation type="journal article" date="2013" name="Genome Announc.">
        <title>Draft genome sequences for three mercury-methylating, sulfate-reducing bacteria.</title>
        <authorList>
            <person name="Brown S.D."/>
            <person name="Hurt R.A.Jr."/>
            <person name="Gilmour C.C."/>
            <person name="Elias D.A."/>
        </authorList>
    </citation>
    <scope>NUCLEOTIDE SEQUENCE [LARGE SCALE GENOMIC DNA]</scope>
    <source>
        <strain evidence="4 5">DSM 16529</strain>
    </source>
</reference>
<dbReference type="InterPro" id="IPR051012">
    <property type="entry name" value="CellSynth/LPSAsmb/PSIAsmb"/>
</dbReference>
<dbReference type="InterPro" id="IPR011990">
    <property type="entry name" value="TPR-like_helical_dom_sf"/>
</dbReference>
<dbReference type="PANTHER" id="PTHR45586">
    <property type="entry name" value="TPR REPEAT-CONTAINING PROTEIN PA4667"/>
    <property type="match status" value="1"/>
</dbReference>
<dbReference type="Pfam" id="PF13414">
    <property type="entry name" value="TPR_11"/>
    <property type="match status" value="1"/>
</dbReference>
<keyword evidence="2 3" id="KW-0802">TPR repeat</keyword>
<dbReference type="OrthoDB" id="5469194at2"/>
<dbReference type="Gene3D" id="3.40.50.2300">
    <property type="match status" value="1"/>
</dbReference>
<name>S7UQG9_9BACT</name>
<dbReference type="SMART" id="SM00028">
    <property type="entry name" value="TPR"/>
    <property type="match status" value="6"/>
</dbReference>
<dbReference type="eggNOG" id="COG0457">
    <property type="taxonomic scope" value="Bacteria"/>
</dbReference>
<sequence>MSNGKNFDEIVRNFVLQERGHFVAVSQDGAFLKIFRSAVQKILALPPDSLESFAEKAPAQRHIGQVYKDGRKPLLLIERELDGVLAVEFISYLRVDYPDIPIIVLTTEIERDGLVLLHEMGVSNFITKPISVNGMIEKVAFTIKPPSRMGELIDKGKQLVRDRQYDKALTLADKVLELKAQSPAGLMLRGDALKGLGRGAEALSAYEEAARGGPMYLEPIKKLAQFHAEQGDKAASLKYLEQLDKLSPLNIDRKVEIGGIHISMGKAARAKIYFDTAGKLATRQSMTKVSNIYKGIAEMCLKNAPELAEVYLRQSLEARHGVLDASDLGTFNSLGIALRQQGKWEDAIKEYKKALKIAPEDENLHYNVAMAYMDGKNPEKAASWLDKALRINPKMGGSSAAISCNIGHIYFLAGRAHKARERLQRVLEIDPDNARAKDILAKL</sequence>
<dbReference type="SUPFAM" id="SSF48452">
    <property type="entry name" value="TPR-like"/>
    <property type="match status" value="1"/>
</dbReference>
<dbReference type="Pfam" id="PF13432">
    <property type="entry name" value="TPR_16"/>
    <property type="match status" value="1"/>
</dbReference>
<dbReference type="CDD" id="cd00156">
    <property type="entry name" value="REC"/>
    <property type="match status" value="1"/>
</dbReference>
<keyword evidence="5" id="KW-1185">Reference proteome</keyword>
<dbReference type="Gene3D" id="1.25.40.10">
    <property type="entry name" value="Tetratricopeptide repeat domain"/>
    <property type="match status" value="2"/>
</dbReference>
<keyword evidence="1" id="KW-0677">Repeat</keyword>
<evidence type="ECO:0000256" key="1">
    <source>
        <dbReference type="ARBA" id="ARBA00022737"/>
    </source>
</evidence>
<evidence type="ECO:0000313" key="5">
    <source>
        <dbReference type="Proteomes" id="UP000014975"/>
    </source>
</evidence>